<protein>
    <submittedName>
        <fullName evidence="5">Outer membrane protein</fullName>
    </submittedName>
</protein>
<keyword evidence="6" id="KW-1185">Reference proteome</keyword>
<dbReference type="GO" id="GO:0050821">
    <property type="term" value="P:protein stabilization"/>
    <property type="evidence" value="ECO:0007669"/>
    <property type="project" value="TreeGrafter"/>
</dbReference>
<keyword evidence="3" id="KW-0175">Coiled coil</keyword>
<reference evidence="5 6" key="1">
    <citation type="journal article" date="2014" name="Genome Announc.">
        <title>Draft Genome Sequence of Cytophaga fermentans JCM 21142T, a Facultative Anaerobe Isolated from Marine Mud.</title>
        <authorList>
            <person name="Starns D."/>
            <person name="Oshima K."/>
            <person name="Suda W."/>
            <person name="Iino T."/>
            <person name="Yuki M."/>
            <person name="Inoue J."/>
            <person name="Kitamura K."/>
            <person name="Iida T."/>
            <person name="Darby A."/>
            <person name="Hattori M."/>
            <person name="Ohkuma M."/>
        </authorList>
    </citation>
    <scope>NUCLEOTIDE SEQUENCE [LARGE SCALE GENOMIC DNA]</scope>
    <source>
        <strain evidence="5 6">JCM 21142</strain>
    </source>
</reference>
<dbReference type="PANTHER" id="PTHR35089:SF1">
    <property type="entry name" value="CHAPERONE PROTEIN SKP"/>
    <property type="match status" value="1"/>
</dbReference>
<dbReference type="STRING" id="869213.GCA_000517085_03767"/>
<feature type="coiled-coil region" evidence="3">
    <location>
        <begin position="38"/>
        <end position="112"/>
    </location>
</feature>
<comment type="similarity">
    <text evidence="1">Belongs to the Skp family.</text>
</comment>
<dbReference type="PANTHER" id="PTHR35089">
    <property type="entry name" value="CHAPERONE PROTEIN SKP"/>
    <property type="match status" value="1"/>
</dbReference>
<dbReference type="AlphaFoldDB" id="W7YCH3"/>
<evidence type="ECO:0000256" key="2">
    <source>
        <dbReference type="ARBA" id="ARBA00022729"/>
    </source>
</evidence>
<feature type="signal peptide" evidence="4">
    <location>
        <begin position="1"/>
        <end position="21"/>
    </location>
</feature>
<dbReference type="InterPro" id="IPR024930">
    <property type="entry name" value="Skp_dom_sf"/>
</dbReference>
<dbReference type="EMBL" id="BAMD01000071">
    <property type="protein sequence ID" value="GAF05163.1"/>
    <property type="molecule type" value="Genomic_DNA"/>
</dbReference>
<dbReference type="InterPro" id="IPR005632">
    <property type="entry name" value="Chaperone_Skp"/>
</dbReference>
<keyword evidence="2 4" id="KW-0732">Signal</keyword>
<evidence type="ECO:0000313" key="5">
    <source>
        <dbReference type="EMBL" id="GAF05163.1"/>
    </source>
</evidence>
<comment type="caution">
    <text evidence="5">The sequence shown here is derived from an EMBL/GenBank/DDBJ whole genome shotgun (WGS) entry which is preliminary data.</text>
</comment>
<evidence type="ECO:0000256" key="4">
    <source>
        <dbReference type="SAM" id="SignalP"/>
    </source>
</evidence>
<dbReference type="Pfam" id="PF03938">
    <property type="entry name" value="OmpH"/>
    <property type="match status" value="1"/>
</dbReference>
<evidence type="ECO:0000256" key="1">
    <source>
        <dbReference type="ARBA" id="ARBA00009091"/>
    </source>
</evidence>
<dbReference type="SUPFAM" id="SSF111384">
    <property type="entry name" value="OmpH-like"/>
    <property type="match status" value="1"/>
</dbReference>
<gene>
    <name evidence="5" type="ORF">JCM21142_93887</name>
</gene>
<dbReference type="SMART" id="SM00935">
    <property type="entry name" value="OmpH"/>
    <property type="match status" value="1"/>
</dbReference>
<dbReference type="Gene3D" id="3.30.910.20">
    <property type="entry name" value="Skp domain"/>
    <property type="match status" value="1"/>
</dbReference>
<dbReference type="OrthoDB" id="1524711at2"/>
<dbReference type="GO" id="GO:0051082">
    <property type="term" value="F:unfolded protein binding"/>
    <property type="evidence" value="ECO:0007669"/>
    <property type="project" value="InterPro"/>
</dbReference>
<evidence type="ECO:0000313" key="6">
    <source>
        <dbReference type="Proteomes" id="UP000019402"/>
    </source>
</evidence>
<feature type="chain" id="PRO_5004907251" evidence="4">
    <location>
        <begin position="22"/>
        <end position="172"/>
    </location>
</feature>
<organism evidence="5 6">
    <name type="scientific">Saccharicrinis fermentans DSM 9555 = JCM 21142</name>
    <dbReference type="NCBI Taxonomy" id="869213"/>
    <lineage>
        <taxon>Bacteria</taxon>
        <taxon>Pseudomonadati</taxon>
        <taxon>Bacteroidota</taxon>
        <taxon>Bacteroidia</taxon>
        <taxon>Marinilabiliales</taxon>
        <taxon>Marinilabiliaceae</taxon>
        <taxon>Saccharicrinis</taxon>
    </lineage>
</organism>
<accession>W7YCH3</accession>
<dbReference type="RefSeq" id="WP_027473119.1">
    <property type="nucleotide sequence ID" value="NZ_BAMD01000071.1"/>
</dbReference>
<evidence type="ECO:0000256" key="3">
    <source>
        <dbReference type="SAM" id="Coils"/>
    </source>
</evidence>
<name>W7YCH3_9BACT</name>
<dbReference type="GO" id="GO:0005829">
    <property type="term" value="C:cytosol"/>
    <property type="evidence" value="ECO:0007669"/>
    <property type="project" value="TreeGrafter"/>
</dbReference>
<sequence length="172" mass="19662">MKSIKLLLVVVAIVFSSSAIAQELKFGHVNIQKLVTELPEKQAADKKLQSEAQKLEENLKVMNEELEAKYNDYMEKRDTLPELIVATKEKEIQELQQRLQNFKMLAQQNLQTQEQQMLQPIIEKVQKAIDEVGAENGFIYIFDVSSRVVIYHSEQSTDVEELVKAKLAVSAN</sequence>
<proteinExistence type="inferred from homology"/>
<dbReference type="Proteomes" id="UP000019402">
    <property type="component" value="Unassembled WGS sequence"/>
</dbReference>
<dbReference type="eggNOG" id="COG2825">
    <property type="taxonomic scope" value="Bacteria"/>
</dbReference>